<dbReference type="GO" id="GO:0046872">
    <property type="term" value="F:metal ion binding"/>
    <property type="evidence" value="ECO:0007669"/>
    <property type="project" value="UniProtKB-KW"/>
</dbReference>
<dbReference type="eggNOG" id="COG0348">
    <property type="taxonomic scope" value="Bacteria"/>
</dbReference>
<keyword evidence="7" id="KW-0812">Transmembrane</keyword>
<dbReference type="Pfam" id="PF13237">
    <property type="entry name" value="Fer4_10"/>
    <property type="match status" value="1"/>
</dbReference>
<dbReference type="GO" id="GO:0005886">
    <property type="term" value="C:plasma membrane"/>
    <property type="evidence" value="ECO:0007669"/>
    <property type="project" value="TreeGrafter"/>
</dbReference>
<keyword evidence="7" id="KW-0472">Membrane</keyword>
<dbReference type="InterPro" id="IPR017900">
    <property type="entry name" value="4Fe4S_Fe_S_CS"/>
</dbReference>
<evidence type="ECO:0000256" key="4">
    <source>
        <dbReference type="ARBA" id="ARBA00022982"/>
    </source>
</evidence>
<feature type="transmembrane region" description="Helical" evidence="7">
    <location>
        <begin position="186"/>
        <end position="205"/>
    </location>
</feature>
<keyword evidence="1" id="KW-0813">Transport</keyword>
<keyword evidence="4" id="KW-0249">Electron transport</keyword>
<dbReference type="EMBL" id="CP000482">
    <property type="protein sequence ID" value="ABK98900.1"/>
    <property type="molecule type" value="Genomic_DNA"/>
</dbReference>
<keyword evidence="2" id="KW-0004">4Fe-4S</keyword>
<dbReference type="PANTHER" id="PTHR30176">
    <property type="entry name" value="FERREDOXIN-TYPE PROTEIN NAPH"/>
    <property type="match status" value="1"/>
</dbReference>
<evidence type="ECO:0000256" key="7">
    <source>
        <dbReference type="SAM" id="Phobius"/>
    </source>
</evidence>
<keyword evidence="3" id="KW-0479">Metal-binding</keyword>
<evidence type="ECO:0000256" key="1">
    <source>
        <dbReference type="ARBA" id="ARBA00022448"/>
    </source>
</evidence>
<dbReference type="SUPFAM" id="SSF54862">
    <property type="entry name" value="4Fe-4S ferredoxins"/>
    <property type="match status" value="1"/>
</dbReference>
<evidence type="ECO:0000256" key="3">
    <source>
        <dbReference type="ARBA" id="ARBA00022723"/>
    </source>
</evidence>
<dbReference type="PROSITE" id="PS00198">
    <property type="entry name" value="4FE4S_FER_1"/>
    <property type="match status" value="1"/>
</dbReference>
<sequence length="315" mass="34636">MNLTRSRLLVQSLSFGILTYGGRFGLNLGHALPCLSCPYVNGCGGHCFLMALQGSFWGVQASLSALAGPRGLETLRMLALFILLALQLSKLWCGWICPFGTLQDALTWVRSRLGIPEARWSWATSDRLRWVKYIFLLLLLAIPLMIANLGLHGDYGLPFCQICPAKPLMPLFTGDTAHLAIDTTNAITTAMTVLSLLLAGGFLAGMFFRERFFCIFCPMLALLGLVQRFGLVRFTKNVNACVGCGSCARSCPLEIRTVRAELVKRDVMSPECMACMTCADSCAHDGSLSFHWLKWRIFASSAVGAARRFRKGLFS</sequence>
<reference evidence="9 10" key="1">
    <citation type="submission" date="2006-10" db="EMBL/GenBank/DDBJ databases">
        <title>Complete sequence of chromosome of Pelobacter propionicus DSM 2379.</title>
        <authorList>
            <consortium name="US DOE Joint Genome Institute"/>
            <person name="Copeland A."/>
            <person name="Lucas S."/>
            <person name="Lapidus A."/>
            <person name="Barry K."/>
            <person name="Detter J.C."/>
            <person name="Glavina del Rio T."/>
            <person name="Hammon N."/>
            <person name="Israni S."/>
            <person name="Dalin E."/>
            <person name="Tice H."/>
            <person name="Pitluck S."/>
            <person name="Saunders E."/>
            <person name="Brettin T."/>
            <person name="Bruce D."/>
            <person name="Han C."/>
            <person name="Tapia R."/>
            <person name="Schmutz J."/>
            <person name="Larimer F."/>
            <person name="Land M."/>
            <person name="Hauser L."/>
            <person name="Kyrpides N."/>
            <person name="Kim E."/>
            <person name="Lovley D."/>
            <person name="Richardson P."/>
        </authorList>
    </citation>
    <scope>NUCLEOTIDE SEQUENCE [LARGE SCALE GENOMIC DNA]</scope>
    <source>
        <strain evidence="10">DSM 2379 / NBRC 103807 / OttBd1</strain>
    </source>
</reference>
<dbReference type="Proteomes" id="UP000006732">
    <property type="component" value="Chromosome"/>
</dbReference>
<dbReference type="InterPro" id="IPR017896">
    <property type="entry name" value="4Fe4S_Fe-S-bd"/>
</dbReference>
<evidence type="ECO:0000313" key="10">
    <source>
        <dbReference type="Proteomes" id="UP000006732"/>
    </source>
</evidence>
<proteinExistence type="predicted"/>
<keyword evidence="5" id="KW-0408">Iron</keyword>
<gene>
    <name evidence="9" type="ordered locus">Ppro_1279</name>
</gene>
<dbReference type="PROSITE" id="PS51379">
    <property type="entry name" value="4FE4S_FER_2"/>
    <property type="match status" value="1"/>
</dbReference>
<evidence type="ECO:0000256" key="5">
    <source>
        <dbReference type="ARBA" id="ARBA00023004"/>
    </source>
</evidence>
<dbReference type="HOGENOM" id="CLU_846643_0_0_7"/>
<keyword evidence="7" id="KW-1133">Transmembrane helix</keyword>
<evidence type="ECO:0000313" key="9">
    <source>
        <dbReference type="EMBL" id="ABK98900.1"/>
    </source>
</evidence>
<dbReference type="InterPro" id="IPR051684">
    <property type="entry name" value="Electron_Trans/Redox"/>
</dbReference>
<feature type="domain" description="4Fe-4S ferredoxin-type" evidence="8">
    <location>
        <begin position="232"/>
        <end position="261"/>
    </location>
</feature>
<organism evidence="9 10">
    <name type="scientific">Pelobacter propionicus (strain DSM 2379 / NBRC 103807 / OttBd1)</name>
    <dbReference type="NCBI Taxonomy" id="338966"/>
    <lineage>
        <taxon>Bacteria</taxon>
        <taxon>Pseudomonadati</taxon>
        <taxon>Thermodesulfobacteriota</taxon>
        <taxon>Desulfuromonadia</taxon>
        <taxon>Desulfuromonadales</taxon>
        <taxon>Desulfuromonadaceae</taxon>
        <taxon>Pelobacter</taxon>
    </lineage>
</organism>
<evidence type="ECO:0000259" key="8">
    <source>
        <dbReference type="PROSITE" id="PS51379"/>
    </source>
</evidence>
<keyword evidence="10" id="KW-1185">Reference proteome</keyword>
<keyword evidence="6" id="KW-0411">Iron-sulfur</keyword>
<feature type="transmembrane region" description="Helical" evidence="7">
    <location>
        <begin position="212"/>
        <end position="231"/>
    </location>
</feature>
<evidence type="ECO:0000256" key="6">
    <source>
        <dbReference type="ARBA" id="ARBA00023014"/>
    </source>
</evidence>
<evidence type="ECO:0000256" key="2">
    <source>
        <dbReference type="ARBA" id="ARBA00022485"/>
    </source>
</evidence>
<dbReference type="KEGG" id="ppd:Ppro_1279"/>
<dbReference type="Pfam" id="PF12801">
    <property type="entry name" value="Fer4_5"/>
    <property type="match status" value="2"/>
</dbReference>
<feature type="transmembrane region" description="Helical" evidence="7">
    <location>
        <begin position="130"/>
        <end position="151"/>
    </location>
</feature>
<dbReference type="AlphaFoldDB" id="A1ANI0"/>
<dbReference type="PANTHER" id="PTHR30176:SF3">
    <property type="entry name" value="FERREDOXIN-TYPE PROTEIN NAPH"/>
    <property type="match status" value="1"/>
</dbReference>
<accession>A1ANI0</accession>
<dbReference type="STRING" id="338966.Ppro_1279"/>
<dbReference type="Gene3D" id="3.30.70.20">
    <property type="match status" value="1"/>
</dbReference>
<dbReference type="GO" id="GO:0051539">
    <property type="term" value="F:4 iron, 4 sulfur cluster binding"/>
    <property type="evidence" value="ECO:0007669"/>
    <property type="project" value="UniProtKB-KW"/>
</dbReference>
<name>A1ANI0_PELPD</name>
<dbReference type="OrthoDB" id="9811700at2"/>
<dbReference type="RefSeq" id="WP_011735202.1">
    <property type="nucleotide sequence ID" value="NC_008609.1"/>
</dbReference>
<protein>
    <submittedName>
        <fullName evidence="9">4Fe-4S ferredoxin, iron-sulfur binding domain protein</fullName>
    </submittedName>
</protein>